<keyword evidence="6 15" id="KW-0169">Cobalamin biosynthesis</keyword>
<comment type="similarity">
    <text evidence="2 15">Belongs to the Cob(I)alamin adenosyltransferase family.</text>
</comment>
<evidence type="ECO:0000256" key="15">
    <source>
        <dbReference type="RuleBase" id="RU366026"/>
    </source>
</evidence>
<evidence type="ECO:0000256" key="3">
    <source>
        <dbReference type="ARBA" id="ARBA00011233"/>
    </source>
</evidence>
<reference evidence="17 18" key="1">
    <citation type="submission" date="2013-08" db="EMBL/GenBank/DDBJ databases">
        <authorList>
            <person name="Huang J."/>
            <person name="Wang G."/>
        </authorList>
    </citation>
    <scope>NUCLEOTIDE SEQUENCE [LARGE SCALE GENOMIC DNA]</scope>
    <source>
        <strain evidence="17 18">JSM 076056</strain>
    </source>
</reference>
<keyword evidence="9 15" id="KW-0067">ATP-binding</keyword>
<comment type="catalytic activity">
    <reaction evidence="14 15">
        <text>2 cob(II)alamin + reduced [electron-transfer flavoprotein] + 2 ATP = 2 adenosylcob(III)alamin + 2 triphosphate + oxidized [electron-transfer flavoprotein] + 3 H(+)</text>
        <dbReference type="Rhea" id="RHEA:28671"/>
        <dbReference type="Rhea" id="RHEA-COMP:10685"/>
        <dbReference type="Rhea" id="RHEA-COMP:10686"/>
        <dbReference type="ChEBI" id="CHEBI:15378"/>
        <dbReference type="ChEBI" id="CHEBI:16304"/>
        <dbReference type="ChEBI" id="CHEBI:18036"/>
        <dbReference type="ChEBI" id="CHEBI:18408"/>
        <dbReference type="ChEBI" id="CHEBI:30616"/>
        <dbReference type="ChEBI" id="CHEBI:57692"/>
        <dbReference type="ChEBI" id="CHEBI:58307"/>
        <dbReference type="EC" id="2.5.1.17"/>
    </reaction>
</comment>
<dbReference type="Pfam" id="PF01923">
    <property type="entry name" value="Cob_adeno_trans"/>
    <property type="match status" value="1"/>
</dbReference>
<dbReference type="InterPro" id="IPR016030">
    <property type="entry name" value="CblAdoTrfase-like"/>
</dbReference>
<dbReference type="NCBIfam" id="TIGR00636">
    <property type="entry name" value="PduO_Nterm"/>
    <property type="match status" value="1"/>
</dbReference>
<keyword evidence="18" id="KW-1185">Reference proteome</keyword>
<evidence type="ECO:0000256" key="1">
    <source>
        <dbReference type="ARBA" id="ARBA00005121"/>
    </source>
</evidence>
<comment type="subunit">
    <text evidence="3">Homotrimer.</text>
</comment>
<dbReference type="FunFam" id="1.20.1200.10:FF:000001">
    <property type="entry name" value="Cob(I)yrinic acid a,c-diamide adenosyltransferase"/>
    <property type="match status" value="1"/>
</dbReference>
<name>A0A0A5G919_9BACI</name>
<evidence type="ECO:0000256" key="7">
    <source>
        <dbReference type="ARBA" id="ARBA00022679"/>
    </source>
</evidence>
<dbReference type="InterPro" id="IPR029499">
    <property type="entry name" value="PduO-typ"/>
</dbReference>
<keyword evidence="8 15" id="KW-0547">Nucleotide-binding</keyword>
<organism evidence="17 18">
    <name type="scientific">Pontibacillus halophilus JSM 076056 = DSM 19796</name>
    <dbReference type="NCBI Taxonomy" id="1385510"/>
    <lineage>
        <taxon>Bacteria</taxon>
        <taxon>Bacillati</taxon>
        <taxon>Bacillota</taxon>
        <taxon>Bacilli</taxon>
        <taxon>Bacillales</taxon>
        <taxon>Bacillaceae</taxon>
        <taxon>Pontibacillus</taxon>
    </lineage>
</organism>
<protein>
    <recommendedName>
        <fullName evidence="5 15">Corrinoid adenosyltransferase</fullName>
        <ecNumber evidence="4 15">2.5.1.17</ecNumber>
    </recommendedName>
    <alternativeName>
        <fullName evidence="10 15">Cob(II)alamin adenosyltransferase</fullName>
    </alternativeName>
    <alternativeName>
        <fullName evidence="12 15">Cob(II)yrinic acid a,c-diamide adenosyltransferase</fullName>
    </alternativeName>
    <alternativeName>
        <fullName evidence="11 15">Cobinamide/cobalamin adenosyltransferase</fullName>
    </alternativeName>
</protein>
<evidence type="ECO:0000256" key="4">
    <source>
        <dbReference type="ARBA" id="ARBA00012454"/>
    </source>
</evidence>
<evidence type="ECO:0000256" key="10">
    <source>
        <dbReference type="ARBA" id="ARBA00031529"/>
    </source>
</evidence>
<dbReference type="PANTHER" id="PTHR12213">
    <property type="entry name" value="CORRINOID ADENOSYLTRANSFERASE"/>
    <property type="match status" value="1"/>
</dbReference>
<evidence type="ECO:0000256" key="13">
    <source>
        <dbReference type="ARBA" id="ARBA00048555"/>
    </source>
</evidence>
<dbReference type="GO" id="GO:0008817">
    <property type="term" value="F:corrinoid adenosyltransferase activity"/>
    <property type="evidence" value="ECO:0007669"/>
    <property type="project" value="UniProtKB-UniRule"/>
</dbReference>
<evidence type="ECO:0000256" key="14">
    <source>
        <dbReference type="ARBA" id="ARBA00048692"/>
    </source>
</evidence>
<proteinExistence type="inferred from homology"/>
<evidence type="ECO:0000256" key="5">
    <source>
        <dbReference type="ARBA" id="ARBA00020963"/>
    </source>
</evidence>
<dbReference type="eggNOG" id="COG2096">
    <property type="taxonomic scope" value="Bacteria"/>
</dbReference>
<comment type="pathway">
    <text evidence="1 15">Cofactor biosynthesis; adenosylcobalamin biosynthesis; adenosylcobalamin from cob(II)yrinate a,c-diamide: step 2/7.</text>
</comment>
<evidence type="ECO:0000313" key="17">
    <source>
        <dbReference type="EMBL" id="KGX87678.1"/>
    </source>
</evidence>
<evidence type="ECO:0000256" key="12">
    <source>
        <dbReference type="ARBA" id="ARBA00033354"/>
    </source>
</evidence>
<dbReference type="PANTHER" id="PTHR12213:SF0">
    <property type="entry name" value="CORRINOID ADENOSYLTRANSFERASE MMAB"/>
    <property type="match status" value="1"/>
</dbReference>
<dbReference type="EMBL" id="AVPE01000030">
    <property type="protein sequence ID" value="KGX87678.1"/>
    <property type="molecule type" value="Genomic_DNA"/>
</dbReference>
<dbReference type="SUPFAM" id="SSF89028">
    <property type="entry name" value="Cobalamin adenosyltransferase-like"/>
    <property type="match status" value="1"/>
</dbReference>
<keyword evidence="7 15" id="KW-0808">Transferase</keyword>
<evidence type="ECO:0000256" key="8">
    <source>
        <dbReference type="ARBA" id="ARBA00022741"/>
    </source>
</evidence>
<evidence type="ECO:0000259" key="16">
    <source>
        <dbReference type="Pfam" id="PF01923"/>
    </source>
</evidence>
<evidence type="ECO:0000313" key="18">
    <source>
        <dbReference type="Proteomes" id="UP000030528"/>
    </source>
</evidence>
<dbReference type="UniPathway" id="UPA00148">
    <property type="reaction ID" value="UER00233"/>
</dbReference>
<evidence type="ECO:0000256" key="2">
    <source>
        <dbReference type="ARBA" id="ARBA00007487"/>
    </source>
</evidence>
<dbReference type="AlphaFoldDB" id="A0A0A5G919"/>
<comment type="caution">
    <text evidence="17">The sequence shown here is derived from an EMBL/GenBank/DDBJ whole genome shotgun (WGS) entry which is preliminary data.</text>
</comment>
<dbReference type="GO" id="GO:0005524">
    <property type="term" value="F:ATP binding"/>
    <property type="evidence" value="ECO:0007669"/>
    <property type="project" value="UniProtKB-UniRule"/>
</dbReference>
<dbReference type="STRING" id="1385510.GCA_000425205_03732"/>
<dbReference type="InterPro" id="IPR036451">
    <property type="entry name" value="CblAdoTrfase-like_sf"/>
</dbReference>
<dbReference type="Proteomes" id="UP000030528">
    <property type="component" value="Unassembled WGS sequence"/>
</dbReference>
<evidence type="ECO:0000256" key="11">
    <source>
        <dbReference type="ARBA" id="ARBA00033334"/>
    </source>
</evidence>
<dbReference type="GO" id="GO:0009236">
    <property type="term" value="P:cobalamin biosynthetic process"/>
    <property type="evidence" value="ECO:0007669"/>
    <property type="project" value="UniProtKB-UniRule"/>
</dbReference>
<feature type="domain" description="Cobalamin adenosyltransferase-like" evidence="16">
    <location>
        <begin position="13"/>
        <end position="179"/>
    </location>
</feature>
<evidence type="ECO:0000256" key="6">
    <source>
        <dbReference type="ARBA" id="ARBA00022573"/>
    </source>
</evidence>
<sequence>MSTIGIGGIKMKIYTKSGDKGETSLIYGDRVPKNDVRVDAYGTCDEANSMIGLSLSYLQKEDFLAKEDTLETLHRIQTILFHVGAELATPKGKKVKWQVTSEHIDELEAKIDEWDESLPQLQQFILPSGHEASSTLHVARTVVRRAERLSVAIGDLENELVISYLNRLSDFLFVAARYVNAQLGGEELPLKTDV</sequence>
<dbReference type="EC" id="2.5.1.17" evidence="4 15"/>
<evidence type="ECO:0000256" key="9">
    <source>
        <dbReference type="ARBA" id="ARBA00022840"/>
    </source>
</evidence>
<dbReference type="Gene3D" id="1.20.1200.10">
    <property type="entry name" value="Cobalamin adenosyltransferase-like"/>
    <property type="match status" value="1"/>
</dbReference>
<accession>A0A0A5G919</accession>
<comment type="catalytic activity">
    <reaction evidence="13 15">
        <text>2 cob(II)yrinate a,c diamide + reduced [electron-transfer flavoprotein] + 2 ATP = 2 adenosylcob(III)yrinate a,c-diamide + 2 triphosphate + oxidized [electron-transfer flavoprotein] + 3 H(+)</text>
        <dbReference type="Rhea" id="RHEA:11528"/>
        <dbReference type="Rhea" id="RHEA-COMP:10685"/>
        <dbReference type="Rhea" id="RHEA-COMP:10686"/>
        <dbReference type="ChEBI" id="CHEBI:15378"/>
        <dbReference type="ChEBI" id="CHEBI:18036"/>
        <dbReference type="ChEBI" id="CHEBI:30616"/>
        <dbReference type="ChEBI" id="CHEBI:57692"/>
        <dbReference type="ChEBI" id="CHEBI:58307"/>
        <dbReference type="ChEBI" id="CHEBI:58503"/>
        <dbReference type="ChEBI" id="CHEBI:58537"/>
        <dbReference type="EC" id="2.5.1.17"/>
    </reaction>
</comment>
<gene>
    <name evidence="17" type="ORF">N781_11595</name>
</gene>